<gene>
    <name evidence="1" type="ORF">RISK_000601</name>
</gene>
<dbReference type="EMBL" id="LECT01000006">
    <property type="protein sequence ID" value="KLU07523.1"/>
    <property type="molecule type" value="Genomic_DNA"/>
</dbReference>
<accession>A0A0J1BM35</accession>
<comment type="caution">
    <text evidence="1">The sequence shown here is derived from an EMBL/GenBank/DDBJ whole genome shotgun (WGS) entry which is preliminary data.</text>
</comment>
<dbReference type="AlphaFoldDB" id="A0A0J1BM35"/>
<name>A0A0J1BM35_RHOIS</name>
<organism evidence="1 2">
    <name type="scientific">Rhodopirellula islandica</name>
    <dbReference type="NCBI Taxonomy" id="595434"/>
    <lineage>
        <taxon>Bacteria</taxon>
        <taxon>Pseudomonadati</taxon>
        <taxon>Planctomycetota</taxon>
        <taxon>Planctomycetia</taxon>
        <taxon>Pirellulales</taxon>
        <taxon>Pirellulaceae</taxon>
        <taxon>Rhodopirellula</taxon>
    </lineage>
</organism>
<reference evidence="1" key="1">
    <citation type="submission" date="2015-05" db="EMBL/GenBank/DDBJ databases">
        <title>Permanent draft genome of Rhodopirellula islandicus K833.</title>
        <authorList>
            <person name="Kizina J."/>
            <person name="Richter M."/>
            <person name="Glockner F.O."/>
            <person name="Harder J."/>
        </authorList>
    </citation>
    <scope>NUCLEOTIDE SEQUENCE [LARGE SCALE GENOMIC DNA]</scope>
    <source>
        <strain evidence="1">K833</strain>
    </source>
</reference>
<dbReference type="STRING" id="595434.RISK_000601"/>
<protein>
    <submittedName>
        <fullName evidence="1">Uncharacterized protein</fullName>
    </submittedName>
</protein>
<dbReference type="Proteomes" id="UP000036367">
    <property type="component" value="Unassembled WGS sequence"/>
</dbReference>
<sequence length="88" mass="10187">MGVHPDSYEWLARSVPTLEKSRFSSVAAIFGGEWVRRHLGNGKTFTTSVDRFCPLPVAQERRPKRRSWTGIDDETAERFQRKSEENMC</sequence>
<keyword evidence="2" id="KW-1185">Reference proteome</keyword>
<evidence type="ECO:0000313" key="1">
    <source>
        <dbReference type="EMBL" id="KLU07523.1"/>
    </source>
</evidence>
<proteinExistence type="predicted"/>
<evidence type="ECO:0000313" key="2">
    <source>
        <dbReference type="Proteomes" id="UP000036367"/>
    </source>
</evidence>
<dbReference type="PATRIC" id="fig|595434.4.peg.582"/>